<dbReference type="HOGENOM" id="CLU_2897763_0_0_9"/>
<protein>
    <submittedName>
        <fullName evidence="1">Uncharacterized protein</fullName>
    </submittedName>
</protein>
<dbReference type="Proteomes" id="UP000015500">
    <property type="component" value="Chromosome"/>
</dbReference>
<sequence length="62" mass="7342">MTKKFRHHRKGENHLLSNGLLAAGVMRSWYLWYGKVRRIDRPQQPGAPRNVAPFWEARRIDA</sequence>
<proteinExistence type="predicted"/>
<evidence type="ECO:0000313" key="1">
    <source>
        <dbReference type="EMBL" id="AGT30727.1"/>
    </source>
</evidence>
<reference evidence="1 2" key="1">
    <citation type="journal article" date="2014" name="Genome Announc.">
        <title>Complete Genome Sequence of the Thermophilic Polychlorinated Biphenyl Degrader Geobacillus sp. Strain JF8 (NBRC 109937).</title>
        <authorList>
            <person name="Shintani M."/>
            <person name="Ohtsubo Y."/>
            <person name="Fukuda K."/>
            <person name="Hosoyama A."/>
            <person name="Ohji S."/>
            <person name="Yamazoe A."/>
            <person name="Fujita N."/>
            <person name="Nagata Y."/>
            <person name="Tsuda M."/>
            <person name="Hatta T."/>
            <person name="Kimbara K."/>
        </authorList>
    </citation>
    <scope>NUCLEOTIDE SEQUENCE [LARGE SCALE GENOMIC DNA]</scope>
    <source>
        <strain evidence="1 2">JF8</strain>
    </source>
</reference>
<gene>
    <name evidence="1" type="ORF">M493_01960</name>
</gene>
<dbReference type="AlphaFoldDB" id="S5Z191"/>
<dbReference type="STRING" id="1921421.M493_01960"/>
<evidence type="ECO:0000313" key="2">
    <source>
        <dbReference type="Proteomes" id="UP000015500"/>
    </source>
</evidence>
<name>S5Z191_GEOG3</name>
<dbReference type="EMBL" id="CP006254">
    <property type="protein sequence ID" value="AGT30727.1"/>
    <property type="molecule type" value="Genomic_DNA"/>
</dbReference>
<keyword evidence="2" id="KW-1185">Reference proteome</keyword>
<organism evidence="1 2">
    <name type="scientific">Geobacillus genomosp. 3</name>
    <dbReference type="NCBI Taxonomy" id="1921421"/>
    <lineage>
        <taxon>Bacteria</taxon>
        <taxon>Bacillati</taxon>
        <taxon>Bacillota</taxon>
        <taxon>Bacilli</taxon>
        <taxon>Bacillales</taxon>
        <taxon>Anoxybacillaceae</taxon>
        <taxon>Geobacillus</taxon>
    </lineage>
</organism>
<dbReference type="KEGG" id="gjf:M493_01960"/>
<accession>S5Z191</accession>